<dbReference type="GO" id="GO:0009254">
    <property type="term" value="P:peptidoglycan turnover"/>
    <property type="evidence" value="ECO:0007669"/>
    <property type="project" value="TreeGrafter"/>
</dbReference>
<dbReference type="CDD" id="cd06583">
    <property type="entry name" value="PGRP"/>
    <property type="match status" value="1"/>
</dbReference>
<dbReference type="PANTHER" id="PTHR30417">
    <property type="entry name" value="N-ACETYLMURAMOYL-L-ALANINE AMIDASE AMID"/>
    <property type="match status" value="1"/>
</dbReference>
<dbReference type="EC" id="3.5.1.28" evidence="3"/>
<dbReference type="GO" id="GO:0071555">
    <property type="term" value="P:cell wall organization"/>
    <property type="evidence" value="ECO:0007669"/>
    <property type="project" value="UniProtKB-KW"/>
</dbReference>
<dbReference type="Proteomes" id="UP000239089">
    <property type="component" value="Unassembled WGS sequence"/>
</dbReference>
<comment type="caution">
    <text evidence="7">The sequence shown here is derived from an EMBL/GenBank/DDBJ whole genome shotgun (WGS) entry which is preliminary data.</text>
</comment>
<dbReference type="AlphaFoldDB" id="A0A2S6ND94"/>
<keyword evidence="8" id="KW-1185">Reference proteome</keyword>
<dbReference type="InterPro" id="IPR002502">
    <property type="entry name" value="Amidase_domain"/>
</dbReference>
<evidence type="ECO:0000313" key="7">
    <source>
        <dbReference type="EMBL" id="PPQ32590.1"/>
    </source>
</evidence>
<evidence type="ECO:0000256" key="2">
    <source>
        <dbReference type="ARBA" id="ARBA00007553"/>
    </source>
</evidence>
<evidence type="ECO:0000256" key="3">
    <source>
        <dbReference type="ARBA" id="ARBA00011901"/>
    </source>
</evidence>
<evidence type="ECO:0000313" key="8">
    <source>
        <dbReference type="Proteomes" id="UP000239089"/>
    </source>
</evidence>
<protein>
    <recommendedName>
        <fullName evidence="3">N-acetylmuramoyl-L-alanine amidase</fullName>
        <ecNumber evidence="3">3.5.1.28</ecNumber>
    </recommendedName>
</protein>
<keyword evidence="4" id="KW-0378">Hydrolase</keyword>
<accession>A0A2S6ND94</accession>
<dbReference type="InterPro" id="IPR051206">
    <property type="entry name" value="NAMLAA_amidase_2"/>
</dbReference>
<dbReference type="Pfam" id="PF01471">
    <property type="entry name" value="PG_binding_1"/>
    <property type="match status" value="1"/>
</dbReference>
<dbReference type="SUPFAM" id="SSF55846">
    <property type="entry name" value="N-acetylmuramoyl-L-alanine amidase-like"/>
    <property type="match status" value="1"/>
</dbReference>
<dbReference type="Pfam" id="PF01510">
    <property type="entry name" value="Amidase_2"/>
    <property type="match status" value="1"/>
</dbReference>
<dbReference type="OrthoDB" id="9794842at2"/>
<dbReference type="InterPro" id="IPR002477">
    <property type="entry name" value="Peptidoglycan-bd-like"/>
</dbReference>
<evidence type="ECO:0000256" key="5">
    <source>
        <dbReference type="ARBA" id="ARBA00023316"/>
    </source>
</evidence>
<proteinExistence type="inferred from homology"/>
<keyword evidence="5" id="KW-0961">Cell wall biogenesis/degradation</keyword>
<organism evidence="7 8">
    <name type="scientific">Rhodoblastus sphagnicola</name>
    <dbReference type="NCBI Taxonomy" id="333368"/>
    <lineage>
        <taxon>Bacteria</taxon>
        <taxon>Pseudomonadati</taxon>
        <taxon>Pseudomonadota</taxon>
        <taxon>Alphaproteobacteria</taxon>
        <taxon>Hyphomicrobiales</taxon>
        <taxon>Rhodoblastaceae</taxon>
        <taxon>Rhodoblastus</taxon>
    </lineage>
</organism>
<dbReference type="SUPFAM" id="SSF47090">
    <property type="entry name" value="PGBD-like"/>
    <property type="match status" value="1"/>
</dbReference>
<dbReference type="PANTHER" id="PTHR30417:SF1">
    <property type="entry name" value="N-ACETYLMURAMOYL-L-ALANINE AMIDASE AMID"/>
    <property type="match status" value="1"/>
</dbReference>
<dbReference type="GO" id="GO:0019867">
    <property type="term" value="C:outer membrane"/>
    <property type="evidence" value="ECO:0007669"/>
    <property type="project" value="TreeGrafter"/>
</dbReference>
<evidence type="ECO:0000256" key="1">
    <source>
        <dbReference type="ARBA" id="ARBA00001561"/>
    </source>
</evidence>
<comment type="catalytic activity">
    <reaction evidence="1">
        <text>Hydrolyzes the link between N-acetylmuramoyl residues and L-amino acid residues in certain cell-wall glycopeptides.</text>
        <dbReference type="EC" id="3.5.1.28"/>
    </reaction>
</comment>
<dbReference type="RefSeq" id="WP_104506823.1">
    <property type="nucleotide sequence ID" value="NZ_JACIGC010000005.1"/>
</dbReference>
<sequence length="262" mass="28198">MTPTPDTLLAEKFLPSPNHGARRVGPTDALILHYTGMPTGEAALKLLTTEQGGVSCHYLVWEDGRIWQLVAEDRRAWHAGKSFWAGETDLNSRSIGVEIVNPGHSDGLPYRPHEIFGGCPPFPEPQIAAVIALSRDICARVKIPPQRVLAHSDIAPSRKIDPGELFPWARLHAAGVGLWVEPSTLRPGPTFEPGALGPPVAALQHMLAAYGYGVEITGAYDAATQDAVAAFQRHFRPEKVDGIADVSTLETLRALLEATASA</sequence>
<comment type="similarity">
    <text evidence="2">Belongs to the N-acetylmuramoyl-L-alanine amidase 2 family.</text>
</comment>
<gene>
    <name evidence="7" type="ORF">CCR94_05275</name>
</gene>
<dbReference type="InterPro" id="IPR036365">
    <property type="entry name" value="PGBD-like_sf"/>
</dbReference>
<evidence type="ECO:0000259" key="6">
    <source>
        <dbReference type="SMART" id="SM00644"/>
    </source>
</evidence>
<evidence type="ECO:0000256" key="4">
    <source>
        <dbReference type="ARBA" id="ARBA00022801"/>
    </source>
</evidence>
<dbReference type="SMART" id="SM00644">
    <property type="entry name" value="Ami_2"/>
    <property type="match status" value="1"/>
</dbReference>
<dbReference type="InterPro" id="IPR036505">
    <property type="entry name" value="Amidase/PGRP_sf"/>
</dbReference>
<dbReference type="EMBL" id="NHSJ01000038">
    <property type="protein sequence ID" value="PPQ32590.1"/>
    <property type="molecule type" value="Genomic_DNA"/>
</dbReference>
<name>A0A2S6ND94_9HYPH</name>
<reference evidence="7 8" key="1">
    <citation type="journal article" date="2018" name="Arch. Microbiol.">
        <title>New insights into the metabolic potential of the phototrophic purple bacterium Rhodopila globiformis DSM 161(T) from its draft genome sequence and evidence for a vanadium-dependent nitrogenase.</title>
        <authorList>
            <person name="Imhoff J.F."/>
            <person name="Rahn T."/>
            <person name="Kunzel S."/>
            <person name="Neulinger S.C."/>
        </authorList>
    </citation>
    <scope>NUCLEOTIDE SEQUENCE [LARGE SCALE GENOMIC DNA]</scope>
    <source>
        <strain evidence="7 8">DSM 16996</strain>
    </source>
</reference>
<dbReference type="GO" id="GO:0008745">
    <property type="term" value="F:N-acetylmuramoyl-L-alanine amidase activity"/>
    <property type="evidence" value="ECO:0007669"/>
    <property type="project" value="UniProtKB-EC"/>
</dbReference>
<feature type="domain" description="N-acetylmuramoyl-L-alanine amidase" evidence="6">
    <location>
        <begin position="16"/>
        <end position="163"/>
    </location>
</feature>
<dbReference type="Gene3D" id="3.40.80.10">
    <property type="entry name" value="Peptidoglycan recognition protein-like"/>
    <property type="match status" value="1"/>
</dbReference>
<dbReference type="Gene3D" id="1.10.101.10">
    <property type="entry name" value="PGBD-like superfamily/PGBD"/>
    <property type="match status" value="1"/>
</dbReference>
<dbReference type="GO" id="GO:0009253">
    <property type="term" value="P:peptidoglycan catabolic process"/>
    <property type="evidence" value="ECO:0007669"/>
    <property type="project" value="InterPro"/>
</dbReference>
<dbReference type="InterPro" id="IPR036366">
    <property type="entry name" value="PGBDSf"/>
</dbReference>